<dbReference type="OrthoDB" id="4155914at2759"/>
<dbReference type="InParanoid" id="A0A507AWK0"/>
<dbReference type="EMBL" id="SKBQ01000029">
    <property type="protein sequence ID" value="TPX14342.1"/>
    <property type="molecule type" value="Genomic_DNA"/>
</dbReference>
<feature type="compositionally biased region" description="Polar residues" evidence="1">
    <location>
        <begin position="37"/>
        <end position="58"/>
    </location>
</feature>
<evidence type="ECO:0000313" key="3">
    <source>
        <dbReference type="Proteomes" id="UP000319257"/>
    </source>
</evidence>
<proteinExistence type="predicted"/>
<dbReference type="Proteomes" id="UP000319257">
    <property type="component" value="Unassembled WGS sequence"/>
</dbReference>
<feature type="region of interest" description="Disordered" evidence="1">
    <location>
        <begin position="320"/>
        <end position="383"/>
    </location>
</feature>
<dbReference type="GeneID" id="41972985"/>
<feature type="compositionally biased region" description="Polar residues" evidence="1">
    <location>
        <begin position="415"/>
        <end position="438"/>
    </location>
</feature>
<comment type="caution">
    <text evidence="2">The sequence shown here is derived from an EMBL/GenBank/DDBJ whole genome shotgun (WGS) entry which is preliminary data.</text>
</comment>
<feature type="compositionally biased region" description="Polar residues" evidence="1">
    <location>
        <begin position="454"/>
        <end position="474"/>
    </location>
</feature>
<sequence>MPFGRTGRQNNRSQHALVEPTSGGSGSGAAGSPVVAPTSNLPAASPNTYSPNESFDSRPSQQQQQQQQQQQPAPLHHQQQQQQQHQAPLPPPQSQNPPSFSNEGSGVDDRDPQQLHSAGTTPPAFDARQQQQLHQQRAHDFADQVSRSQSQRYPQIPSLQGQQQYGPASSSYDDLATTLNANQQALNQGHPLPPPPVQQHQQYPVAAPESRRSTRKLIKNILSGSSGSKSGGGYSQQPPPPQNSYDNTSGLARRPSKRISTQQPPAIRTGPSQVSLEEHPGDWQVQGQHTQPSPLQGVGEYTDPYSITLSNEDLYLQNQNPQAAQHPSIRPVPGDVEGGVAYGPDDVGAAYRRPAPPQIQGRSSPSEQPQSPYSQGGSYDSTQHQYPFHTVQQQYQGGGQQVLNTHLGANPQHPNPETVSQLSHESPATDTDQQSTHKFPTGENPPPGTFGAPGQSQEHQTANPDNAHLQQQTMAPPPGGPGSRRPQEADKSMRGQVEPPVGPPPGYRHSQASNLNPNAPPPSAAGANPSYRHSTAQDRQYEGIQPEGRNSPQPPISNPDAQDPEKALKELVVKYKNVKRLYFDGKSQIEQLNGQVEQLQNAVANQRMSQSRTSLDDNEYSTRFNRLNGAINNLSFNIRKDWASLPPWLEPYVSAEALRTGKQEMTAVGRAVITRWVVEEIFNQSFHPGLDPELSRQLKDIEHNIRRFSYKMNSQEEFDALTTKIVGWRMATLEGLQPVLNSPESAEHRSDFIRKATTNLTAGLFQFLKDPPPPGVDGSASMIVELAVGLAANLPLESRDVAIVYPLPLDNIQPALMEVEKVGLPPLEMQNPESDDSGEEDGGKEAEKKGSGGKDRKSDKNRSGTSAKLIRRAGPPDASKRGQKGGSAPASQLVSTSSADTSTSPGLPPKDAGKVRFAGFVAVEVRGRQVLLKAPVWTLS</sequence>
<evidence type="ECO:0000313" key="2">
    <source>
        <dbReference type="EMBL" id="TPX14342.1"/>
    </source>
</evidence>
<feature type="compositionally biased region" description="Polar residues" evidence="1">
    <location>
        <begin position="285"/>
        <end position="294"/>
    </location>
</feature>
<dbReference type="AlphaFoldDB" id="A0A507AWK0"/>
<feature type="compositionally biased region" description="Polar residues" evidence="1">
    <location>
        <begin position="889"/>
        <end position="905"/>
    </location>
</feature>
<dbReference type="STRING" id="1093900.A0A507AWK0"/>
<protein>
    <recommendedName>
        <fullName evidence="4">S-adenosylmethionine-dependent methyltransferase-like protein</fullName>
    </recommendedName>
</protein>
<organism evidence="2 3">
    <name type="scientific">Thyridium curvatum</name>
    <dbReference type="NCBI Taxonomy" id="1093900"/>
    <lineage>
        <taxon>Eukaryota</taxon>
        <taxon>Fungi</taxon>
        <taxon>Dikarya</taxon>
        <taxon>Ascomycota</taxon>
        <taxon>Pezizomycotina</taxon>
        <taxon>Sordariomycetes</taxon>
        <taxon>Sordariomycetidae</taxon>
        <taxon>Thyridiales</taxon>
        <taxon>Thyridiaceae</taxon>
        <taxon>Thyridium</taxon>
    </lineage>
</organism>
<name>A0A507AWK0_9PEZI</name>
<reference evidence="2 3" key="1">
    <citation type="submission" date="2019-06" db="EMBL/GenBank/DDBJ databases">
        <title>Draft genome sequence of the filamentous fungus Phialemoniopsis curvata isolated from diesel fuel.</title>
        <authorList>
            <person name="Varaljay V.A."/>
            <person name="Lyon W.J."/>
            <person name="Crouch A.L."/>
            <person name="Drake C.E."/>
            <person name="Hollomon J.M."/>
            <person name="Nadeau L.J."/>
            <person name="Nunn H.S."/>
            <person name="Stevenson B.S."/>
            <person name="Bojanowski C.L."/>
            <person name="Crookes-Goodson W.J."/>
        </authorList>
    </citation>
    <scope>NUCLEOTIDE SEQUENCE [LARGE SCALE GENOMIC DNA]</scope>
    <source>
        <strain evidence="2 3">D216</strain>
    </source>
</reference>
<feature type="region of interest" description="Disordered" evidence="1">
    <location>
        <begin position="402"/>
        <end position="562"/>
    </location>
</feature>
<accession>A0A507AWK0</accession>
<feature type="compositionally biased region" description="Low complexity" evidence="1">
    <location>
        <begin position="198"/>
        <end position="208"/>
    </location>
</feature>
<keyword evidence="3" id="KW-1185">Reference proteome</keyword>
<feature type="region of interest" description="Disordered" evidence="1">
    <location>
        <begin position="1"/>
        <end position="304"/>
    </location>
</feature>
<feature type="compositionally biased region" description="Low complexity" evidence="1">
    <location>
        <begin position="360"/>
        <end position="378"/>
    </location>
</feature>
<feature type="compositionally biased region" description="Low complexity" evidence="1">
    <location>
        <begin position="59"/>
        <end position="87"/>
    </location>
</feature>
<feature type="region of interest" description="Disordered" evidence="1">
    <location>
        <begin position="824"/>
        <end position="913"/>
    </location>
</feature>
<feature type="compositionally biased region" description="Low complexity" evidence="1">
    <location>
        <begin position="125"/>
        <end position="135"/>
    </location>
</feature>
<feature type="compositionally biased region" description="Polar residues" evidence="1">
    <location>
        <begin position="258"/>
        <end position="275"/>
    </location>
</feature>
<feature type="compositionally biased region" description="Basic and acidic residues" evidence="1">
    <location>
        <begin position="841"/>
        <end position="862"/>
    </location>
</feature>
<evidence type="ECO:0000256" key="1">
    <source>
        <dbReference type="SAM" id="MobiDB-lite"/>
    </source>
</evidence>
<feature type="compositionally biased region" description="Polar residues" evidence="1">
    <location>
        <begin position="145"/>
        <end position="187"/>
    </location>
</feature>
<dbReference type="RefSeq" id="XP_030996053.1">
    <property type="nucleotide sequence ID" value="XM_031140071.1"/>
</dbReference>
<gene>
    <name evidence="2" type="ORF">E0L32_005538</name>
</gene>
<evidence type="ECO:0008006" key="4">
    <source>
        <dbReference type="Google" id="ProtNLM"/>
    </source>
</evidence>